<dbReference type="GO" id="GO:0006355">
    <property type="term" value="P:regulation of DNA-templated transcription"/>
    <property type="evidence" value="ECO:0007669"/>
    <property type="project" value="InterPro"/>
</dbReference>
<protein>
    <submittedName>
        <fullName evidence="2">Putative DNA-binding protein</fullName>
    </submittedName>
</protein>
<dbReference type="SUPFAM" id="SSF46894">
    <property type="entry name" value="C-terminal effector domain of the bipartite response regulators"/>
    <property type="match status" value="1"/>
</dbReference>
<dbReference type="HOGENOM" id="CLU_037939_1_0_5"/>
<name>Q1YJN1_AURMS</name>
<dbReference type="GO" id="GO:0003677">
    <property type="term" value="F:DNA binding"/>
    <property type="evidence" value="ECO:0007669"/>
    <property type="project" value="UniProtKB-KW"/>
</dbReference>
<organism evidence="2 3">
    <name type="scientific">Aurantimonas manganoxydans (strain ATCC BAA-1229 / DSM 21871 / SI85-9A1)</name>
    <dbReference type="NCBI Taxonomy" id="287752"/>
    <lineage>
        <taxon>Bacteria</taxon>
        <taxon>Pseudomonadati</taxon>
        <taxon>Pseudomonadota</taxon>
        <taxon>Alphaproteobacteria</taxon>
        <taxon>Hyphomicrobiales</taxon>
        <taxon>Aurantimonadaceae</taxon>
        <taxon>Aurantimonas</taxon>
    </lineage>
</organism>
<reference evidence="2 3" key="1">
    <citation type="journal article" date="2008" name="Appl. Environ. Microbiol.">
        <title>Genomic insights into Mn(II) oxidation by the marine alphaproteobacterium Aurantimonas sp. strain SI85-9A1.</title>
        <authorList>
            <person name="Dick G.J."/>
            <person name="Podell S."/>
            <person name="Johnson H.A."/>
            <person name="Rivera-Espinoza Y."/>
            <person name="Bernier-Latmani R."/>
            <person name="McCarthy J.K."/>
            <person name="Torpey J.W."/>
            <person name="Clement B.G."/>
            <person name="Gaasterland T."/>
            <person name="Tebo B.M."/>
        </authorList>
    </citation>
    <scope>NUCLEOTIDE SEQUENCE [LARGE SCALE GENOMIC DNA]</scope>
    <source>
        <strain evidence="2 3">SI85-9A1</strain>
    </source>
</reference>
<dbReference type="SMART" id="SM00421">
    <property type="entry name" value="HTH_LUXR"/>
    <property type="match status" value="1"/>
</dbReference>
<dbReference type="InterPro" id="IPR016032">
    <property type="entry name" value="Sig_transdc_resp-reg_C-effctor"/>
</dbReference>
<feature type="domain" description="HTH luxR-type" evidence="1">
    <location>
        <begin position="305"/>
        <end position="362"/>
    </location>
</feature>
<proteinExistence type="predicted"/>
<dbReference type="AlphaFoldDB" id="Q1YJN1"/>
<gene>
    <name evidence="2" type="ORF">SI859A1_00968</name>
</gene>
<accession>Q1YJN1</accession>
<dbReference type="Proteomes" id="UP000000321">
    <property type="component" value="Unassembled WGS sequence"/>
</dbReference>
<keyword evidence="2" id="KW-0238">DNA-binding</keyword>
<dbReference type="InterPro" id="IPR000792">
    <property type="entry name" value="Tscrpt_reg_LuxR_C"/>
</dbReference>
<evidence type="ECO:0000313" key="2">
    <source>
        <dbReference type="EMBL" id="EAS50842.1"/>
    </source>
</evidence>
<dbReference type="Gene3D" id="1.10.10.10">
    <property type="entry name" value="Winged helix-like DNA-binding domain superfamily/Winged helix DNA-binding domain"/>
    <property type="match status" value="1"/>
</dbReference>
<dbReference type="InterPro" id="IPR036388">
    <property type="entry name" value="WH-like_DNA-bd_sf"/>
</dbReference>
<sequence>MPFGDRTERSMPRDDTDLVDRIYEAAFVGEFWPDILHDIAEEVGSCGGALLDLHPDGMRWVGSQMMSDLLADFAALGRPELDTRTPHGLASTHPGFITEFDVMTRAELATQPMYTEFLWPRGYGWCAGSAVKVPTGDKLLYTFERRYDDGPFDSAAVDKLDALRPHLARAAVLSGRLELERARAATEMLGLVGLPGAVLSLSHRIAAANGLFEALIPDVIRDGSKRVAFSDPGADALLEAVLSEGRARSMRSIPLAAREGHPPMIAHLVPVRLAARDIFFSASAVLLITPVTRREVPSADIIEGLFDLTPAESRVARGIARGGTIQTLAGISGNSPETVRSQLKAVFMKTGLSRQAELVSLLAGLHVPGPDPTAAGETDGD</sequence>
<dbReference type="EMBL" id="AAPJ01000002">
    <property type="protein sequence ID" value="EAS50842.1"/>
    <property type="molecule type" value="Genomic_DNA"/>
</dbReference>
<evidence type="ECO:0000259" key="1">
    <source>
        <dbReference type="SMART" id="SM00421"/>
    </source>
</evidence>
<comment type="caution">
    <text evidence="2">The sequence shown here is derived from an EMBL/GenBank/DDBJ whole genome shotgun (WGS) entry which is preliminary data.</text>
</comment>
<evidence type="ECO:0000313" key="3">
    <source>
        <dbReference type="Proteomes" id="UP000000321"/>
    </source>
</evidence>
<keyword evidence="3" id="KW-1185">Reference proteome</keyword>
<dbReference type="BioCyc" id="AURANTIMONAS:SI859A1_00968-MONOMER"/>